<evidence type="ECO:0000313" key="2">
    <source>
        <dbReference type="EMBL" id="AWY05705.1"/>
    </source>
</evidence>
<feature type="domain" description="Gp28/Gp37-like" evidence="1">
    <location>
        <begin position="8"/>
        <end position="379"/>
    </location>
</feature>
<evidence type="ECO:0000259" key="1">
    <source>
        <dbReference type="Pfam" id="PF14594"/>
    </source>
</evidence>
<protein>
    <submittedName>
        <fullName evidence="2">Minor tail protein</fullName>
    </submittedName>
</protein>
<keyword evidence="3" id="KW-1185">Reference proteome</keyword>
<reference evidence="3" key="1">
    <citation type="submission" date="2018-04" db="EMBL/GenBank/DDBJ databases">
        <authorList>
            <person name="Go L.Y."/>
            <person name="Mitchell J.A."/>
        </authorList>
    </citation>
    <scope>NUCLEOTIDE SEQUENCE [LARGE SCALE GENOMIC DNA]</scope>
</reference>
<gene>
    <name evidence="2" type="primary">17</name>
    <name evidence="2" type="ORF">PBI_PERCIVAL_17</name>
</gene>
<organism evidence="2 3">
    <name type="scientific">Microbacterium phage Percival</name>
    <dbReference type="NCBI Taxonomy" id="2201439"/>
    <lineage>
        <taxon>Viruses</taxon>
        <taxon>Duplodnaviria</taxon>
        <taxon>Heunggongvirae</taxon>
        <taxon>Uroviricota</taxon>
        <taxon>Caudoviricetes</taxon>
        <taxon>Casidaviridae</taxon>
        <taxon>Percivalvirus</taxon>
        <taxon>Percivalvirus percival</taxon>
    </lineage>
</organism>
<name>A0A2Z4Q751_9CAUD</name>
<evidence type="ECO:0000313" key="3">
    <source>
        <dbReference type="Proteomes" id="UP000250990"/>
    </source>
</evidence>
<sequence>MNASELVVEVRDVNLARVAQLTEADLSGLIVATRQNDVGSWQLTLPDTVLDEATGQWIEHAAAQHLRKEGAGIVVTAPGPGTTFETLISGPMTSATYVADENDLTGKWSFTGVSDLVLLADGVAFPQPTNADPSTQTKSHDQRTGTAEDLIRQYVAYNICGTHAPAGRIVGLRSRLTLRGTSQGRGPSLTKSVRFENLLELCQSIAFQGGLNFDIVQVGSSLELVITTPTDRTKTIRMDMANQLLKSVTYGYGAPTTTVAVVAGQGEGTDRRILSRTSDEAASAETRWGRRVERFIDQRQTDVDAELIQKGDEEVLAGAASATGLQAAPTDTDAMLYLRDWRTGDYISVVVEGQEVAAKVTEAAISVDGSAVVFVATLGDPGAFDVDAASDRRANATNSRVSALERVAEVPAQQPAAWADITGKPSTFPPSSHSHTWASITSKPSTFAPSAHTHAGSDLVGDIPLANLTAVVARGTTAERDAFYGDLSTSAKRVALANRRVVWFNTDLGWEESYYVPQVTGLTAPALVPGAATGWYPTGTGPRLVLATAGSQAMTANTNFTNWNTPGTGLSYRTGPAGQFIDHGSPGYAFTHLAGRYEAFLSLYVQNGSGTAVFSLRANHNLSTAYQVQQKPVPLLASYGQVFEWHMRDLEMKAGGLFFARCDAGSLAAGAGWSELSVKYLGPPLVQS</sequence>
<proteinExistence type="predicted"/>
<dbReference type="InterPro" id="IPR029432">
    <property type="entry name" value="Gp28/Gp37-like_dom"/>
</dbReference>
<accession>A0A2Z4Q751</accession>
<dbReference type="Pfam" id="PF14594">
    <property type="entry name" value="Sipho_Gp37"/>
    <property type="match status" value="1"/>
</dbReference>
<dbReference type="EMBL" id="MH271308">
    <property type="protein sequence ID" value="AWY05705.1"/>
    <property type="molecule type" value="Genomic_DNA"/>
</dbReference>
<dbReference type="Proteomes" id="UP000250990">
    <property type="component" value="Segment"/>
</dbReference>